<dbReference type="SUPFAM" id="SSF53223">
    <property type="entry name" value="Aminoacid dehydrogenase-like, N-terminal domain"/>
    <property type="match status" value="1"/>
</dbReference>
<evidence type="ECO:0000313" key="12">
    <source>
        <dbReference type="Proteomes" id="UP000231183"/>
    </source>
</evidence>
<comment type="caution">
    <text evidence="8">Lacks conserved residue(s) required for the propagation of feature annotation.</text>
</comment>
<name>A0A2M6W428_9BACT</name>
<dbReference type="GO" id="GO:0009073">
    <property type="term" value="P:aromatic amino acid family biosynthetic process"/>
    <property type="evidence" value="ECO:0007669"/>
    <property type="project" value="UniProtKB-KW"/>
</dbReference>
<feature type="binding site" evidence="8">
    <location>
        <position position="242"/>
    </location>
    <ligand>
        <name>shikimate</name>
        <dbReference type="ChEBI" id="CHEBI:36208"/>
    </ligand>
</feature>
<dbReference type="GO" id="GO:0004764">
    <property type="term" value="F:shikimate 3-dehydrogenase (NADP+) activity"/>
    <property type="evidence" value="ECO:0007669"/>
    <property type="project" value="UniProtKB-UniRule"/>
</dbReference>
<proteinExistence type="inferred from homology"/>
<evidence type="ECO:0000256" key="3">
    <source>
        <dbReference type="ARBA" id="ARBA00022605"/>
    </source>
</evidence>
<dbReference type="Pfam" id="PF01488">
    <property type="entry name" value="Shikimate_DH"/>
    <property type="match status" value="1"/>
</dbReference>
<dbReference type="PANTHER" id="PTHR21089">
    <property type="entry name" value="SHIKIMATE DEHYDROGENASE"/>
    <property type="match status" value="1"/>
</dbReference>
<dbReference type="InterPro" id="IPR011342">
    <property type="entry name" value="Shikimate_DH"/>
</dbReference>
<dbReference type="InterPro" id="IPR036291">
    <property type="entry name" value="NAD(P)-bd_dom_sf"/>
</dbReference>
<dbReference type="Pfam" id="PF08501">
    <property type="entry name" value="Shikimate_dh_N"/>
    <property type="match status" value="1"/>
</dbReference>
<keyword evidence="5 8" id="KW-0560">Oxidoreductase</keyword>
<reference evidence="12" key="1">
    <citation type="submission" date="2017-09" db="EMBL/GenBank/DDBJ databases">
        <title>Depth-based differentiation of microbial function through sediment-hosted aquifers and enrichment of novel symbionts in the deep terrestrial subsurface.</title>
        <authorList>
            <person name="Probst A.J."/>
            <person name="Ladd B."/>
            <person name="Jarett J.K."/>
            <person name="Geller-Mcgrath D.E."/>
            <person name="Sieber C.M.K."/>
            <person name="Emerson J.B."/>
            <person name="Anantharaman K."/>
            <person name="Thomas B.C."/>
            <person name="Malmstrom R."/>
            <person name="Stieglmeier M."/>
            <person name="Klingl A."/>
            <person name="Woyke T."/>
            <person name="Ryan C.M."/>
            <person name="Banfield J.F."/>
        </authorList>
    </citation>
    <scope>NUCLEOTIDE SEQUENCE [LARGE SCALE GENOMIC DNA]</scope>
</reference>
<dbReference type="InterPro" id="IPR022893">
    <property type="entry name" value="Shikimate_DH_fam"/>
</dbReference>
<feature type="domain" description="Quinate/shikimate 5-dehydrogenase/glutamyl-tRNA reductase" evidence="9">
    <location>
        <begin position="115"/>
        <end position="185"/>
    </location>
</feature>
<dbReference type="GO" id="GO:0050661">
    <property type="term" value="F:NADP binding"/>
    <property type="evidence" value="ECO:0007669"/>
    <property type="project" value="InterPro"/>
</dbReference>
<dbReference type="Proteomes" id="UP000231183">
    <property type="component" value="Unassembled WGS sequence"/>
</dbReference>
<comment type="function">
    <text evidence="8">Involved in the biosynthesis of the chorismate, which leads to the biosynthesis of aromatic amino acids. Catalyzes the reversible NADPH linked reduction of 3-dehydroshikimate (DHSA) to yield shikimate (SA).</text>
</comment>
<dbReference type="EC" id="1.1.1.25" evidence="2 8"/>
<evidence type="ECO:0000256" key="1">
    <source>
        <dbReference type="ARBA" id="ARBA00004871"/>
    </source>
</evidence>
<comment type="subunit">
    <text evidence="8">Homodimer.</text>
</comment>
<dbReference type="SUPFAM" id="SSF51735">
    <property type="entry name" value="NAD(P)-binding Rossmann-fold domains"/>
    <property type="match status" value="1"/>
</dbReference>
<comment type="caution">
    <text evidence="11">The sequence shown here is derived from an EMBL/GenBank/DDBJ whole genome shotgun (WGS) entry which is preliminary data.</text>
</comment>
<sequence length="268" mass="29260">MITRETKLNAVIGFPLDHTLSPALHNQIYQDNGLDVALLAFANPDAKALVDSIRALSIGLTAVTMPHKLAVIPYMDEVDEMARKIKAVNTIVNRDGKLYGYNTDISGVRRALATTELKDKNVLLIGAGGVARTIACQIEISGGRALYLNRTLADARILADEFGGQAVKSANKLKAEDIDVVINATPVGMYPNVDQSPLSENLLRANQTVMDVIYNPIQTKLLRQAQTAGAKTVFGLEMFVGQALEQVKLWQGKEVLDRNYIKFLEALI</sequence>
<dbReference type="HAMAP" id="MF_00222">
    <property type="entry name" value="Shikimate_DH_AroE"/>
    <property type="match status" value="1"/>
</dbReference>
<comment type="catalytic activity">
    <reaction evidence="7 8">
        <text>shikimate + NADP(+) = 3-dehydroshikimate + NADPH + H(+)</text>
        <dbReference type="Rhea" id="RHEA:17737"/>
        <dbReference type="ChEBI" id="CHEBI:15378"/>
        <dbReference type="ChEBI" id="CHEBI:16630"/>
        <dbReference type="ChEBI" id="CHEBI:36208"/>
        <dbReference type="ChEBI" id="CHEBI:57783"/>
        <dbReference type="ChEBI" id="CHEBI:58349"/>
        <dbReference type="EC" id="1.1.1.25"/>
    </reaction>
</comment>
<dbReference type="UniPathway" id="UPA00053">
    <property type="reaction ID" value="UER00087"/>
</dbReference>
<keyword evidence="4 8" id="KW-0521">NADP</keyword>
<evidence type="ECO:0000256" key="4">
    <source>
        <dbReference type="ARBA" id="ARBA00022857"/>
    </source>
</evidence>
<evidence type="ECO:0000256" key="5">
    <source>
        <dbReference type="ARBA" id="ARBA00023002"/>
    </source>
</evidence>
<dbReference type="NCBIfam" id="TIGR00507">
    <property type="entry name" value="aroE"/>
    <property type="match status" value="1"/>
</dbReference>
<feature type="binding site" evidence="8">
    <location>
        <begin position="126"/>
        <end position="130"/>
    </location>
    <ligand>
        <name>NADP(+)</name>
        <dbReference type="ChEBI" id="CHEBI:58349"/>
    </ligand>
</feature>
<feature type="binding site" evidence="8">
    <location>
        <position position="64"/>
    </location>
    <ligand>
        <name>shikimate</name>
        <dbReference type="ChEBI" id="CHEBI:36208"/>
    </ligand>
</feature>
<dbReference type="GO" id="GO:0019632">
    <property type="term" value="P:shikimate metabolic process"/>
    <property type="evidence" value="ECO:0007669"/>
    <property type="project" value="InterPro"/>
</dbReference>
<dbReference type="EMBL" id="PFBX01000022">
    <property type="protein sequence ID" value="PIT87554.1"/>
    <property type="molecule type" value="Genomic_DNA"/>
</dbReference>
<evidence type="ECO:0000256" key="6">
    <source>
        <dbReference type="ARBA" id="ARBA00023141"/>
    </source>
</evidence>
<comment type="pathway">
    <text evidence="1 8">Metabolic intermediate biosynthesis; chorismate biosynthesis; chorismate from D-erythrose 4-phosphate and phosphoenolpyruvate: step 4/7.</text>
</comment>
<gene>
    <name evidence="8 11" type="primary">aroE</name>
    <name evidence="11" type="ORF">COU31_02345</name>
</gene>
<dbReference type="InterPro" id="IPR046346">
    <property type="entry name" value="Aminoacid_DH-like_N_sf"/>
</dbReference>
<feature type="binding site" evidence="8">
    <location>
        <position position="212"/>
    </location>
    <ligand>
        <name>NADP(+)</name>
        <dbReference type="ChEBI" id="CHEBI:58349"/>
    </ligand>
</feature>
<dbReference type="Gene3D" id="3.40.50.10860">
    <property type="entry name" value="Leucine Dehydrogenase, chain A, domain 1"/>
    <property type="match status" value="1"/>
</dbReference>
<dbReference type="AlphaFoldDB" id="A0A2M6W428"/>
<dbReference type="GO" id="GO:0008652">
    <property type="term" value="P:amino acid biosynthetic process"/>
    <property type="evidence" value="ECO:0007669"/>
    <property type="project" value="UniProtKB-KW"/>
</dbReference>
<dbReference type="GO" id="GO:0009423">
    <property type="term" value="P:chorismate biosynthetic process"/>
    <property type="evidence" value="ECO:0007669"/>
    <property type="project" value="UniProtKB-UniRule"/>
</dbReference>
<dbReference type="PANTHER" id="PTHR21089:SF1">
    <property type="entry name" value="BIFUNCTIONAL 3-DEHYDROQUINATE DEHYDRATASE_SHIKIMATE DEHYDROGENASE, CHLOROPLASTIC"/>
    <property type="match status" value="1"/>
</dbReference>
<evidence type="ECO:0000256" key="2">
    <source>
        <dbReference type="ARBA" id="ARBA00012962"/>
    </source>
</evidence>
<dbReference type="InterPro" id="IPR006151">
    <property type="entry name" value="Shikm_DH/Glu-tRNA_Rdtase"/>
</dbReference>
<organism evidence="11 12">
    <name type="scientific">Candidatus Magasanikbacteria bacterium CG10_big_fil_rev_8_21_14_0_10_40_10</name>
    <dbReference type="NCBI Taxonomy" id="1974648"/>
    <lineage>
        <taxon>Bacteria</taxon>
        <taxon>Candidatus Magasanikiibacteriota</taxon>
    </lineage>
</organism>
<feature type="binding site" evidence="8">
    <location>
        <begin position="19"/>
        <end position="21"/>
    </location>
    <ligand>
        <name>shikimate</name>
        <dbReference type="ChEBI" id="CHEBI:36208"/>
    </ligand>
</feature>
<feature type="binding site" evidence="8">
    <location>
        <position position="89"/>
    </location>
    <ligand>
        <name>shikimate</name>
        <dbReference type="ChEBI" id="CHEBI:36208"/>
    </ligand>
</feature>
<feature type="binding site" evidence="8">
    <location>
        <position position="104"/>
    </location>
    <ligand>
        <name>shikimate</name>
        <dbReference type="ChEBI" id="CHEBI:36208"/>
    </ligand>
</feature>
<dbReference type="InterPro" id="IPR013708">
    <property type="entry name" value="Shikimate_DH-bd_N"/>
</dbReference>
<comment type="similarity">
    <text evidence="8">Belongs to the shikimate dehydrogenase family.</text>
</comment>
<evidence type="ECO:0000256" key="8">
    <source>
        <dbReference type="HAMAP-Rule" id="MF_00222"/>
    </source>
</evidence>
<accession>A0A2M6W428</accession>
<keyword evidence="3 8" id="KW-0028">Amino-acid biosynthesis</keyword>
<feature type="active site" description="Proton acceptor" evidence="8">
    <location>
        <position position="68"/>
    </location>
</feature>
<feature type="binding site" evidence="8">
    <location>
        <position position="80"/>
    </location>
    <ligand>
        <name>NADP(+)</name>
        <dbReference type="ChEBI" id="CHEBI:58349"/>
    </ligand>
</feature>
<evidence type="ECO:0000259" key="10">
    <source>
        <dbReference type="Pfam" id="PF08501"/>
    </source>
</evidence>
<evidence type="ECO:0000313" key="11">
    <source>
        <dbReference type="EMBL" id="PIT87554.1"/>
    </source>
</evidence>
<evidence type="ECO:0000259" key="9">
    <source>
        <dbReference type="Pfam" id="PF01488"/>
    </source>
</evidence>
<dbReference type="Gene3D" id="3.40.50.720">
    <property type="entry name" value="NAD(P)-binding Rossmann-like Domain"/>
    <property type="match status" value="1"/>
</dbReference>
<feature type="domain" description="Shikimate dehydrogenase substrate binding N-terminal" evidence="10">
    <location>
        <begin position="11"/>
        <end position="91"/>
    </location>
</feature>
<keyword evidence="6 8" id="KW-0057">Aromatic amino acid biosynthesis</keyword>
<feature type="binding site" evidence="8">
    <location>
        <position position="214"/>
    </location>
    <ligand>
        <name>shikimate</name>
        <dbReference type="ChEBI" id="CHEBI:36208"/>
    </ligand>
</feature>
<feature type="binding site" evidence="8">
    <location>
        <position position="235"/>
    </location>
    <ligand>
        <name>NADP(+)</name>
        <dbReference type="ChEBI" id="CHEBI:58349"/>
    </ligand>
</feature>
<evidence type="ECO:0000256" key="7">
    <source>
        <dbReference type="ARBA" id="ARBA00049442"/>
    </source>
</evidence>
<dbReference type="CDD" id="cd01065">
    <property type="entry name" value="NAD_bind_Shikimate_DH"/>
    <property type="match status" value="1"/>
</dbReference>
<protein>
    <recommendedName>
        <fullName evidence="2 8">Shikimate dehydrogenase (NADP(+))</fullName>
        <shortName evidence="8">SDH</shortName>
        <ecNumber evidence="2 8">1.1.1.25</ecNumber>
    </recommendedName>
</protein>